<evidence type="ECO:0000256" key="1">
    <source>
        <dbReference type="ARBA" id="ARBA00009045"/>
    </source>
</evidence>
<evidence type="ECO:0000313" key="3">
    <source>
        <dbReference type="EMBL" id="CAH2211368.1"/>
    </source>
</evidence>
<organism evidence="3 4">
    <name type="scientific">Pararge aegeria aegeria</name>
    <dbReference type="NCBI Taxonomy" id="348720"/>
    <lineage>
        <taxon>Eukaryota</taxon>
        <taxon>Metazoa</taxon>
        <taxon>Ecdysozoa</taxon>
        <taxon>Arthropoda</taxon>
        <taxon>Hexapoda</taxon>
        <taxon>Insecta</taxon>
        <taxon>Pterygota</taxon>
        <taxon>Neoptera</taxon>
        <taxon>Endopterygota</taxon>
        <taxon>Lepidoptera</taxon>
        <taxon>Glossata</taxon>
        <taxon>Ditrysia</taxon>
        <taxon>Papilionoidea</taxon>
        <taxon>Nymphalidae</taxon>
        <taxon>Satyrinae</taxon>
        <taxon>Satyrini</taxon>
        <taxon>Parargina</taxon>
        <taxon>Pararge</taxon>
    </lineage>
</organism>
<accession>A0A8S4QR81</accession>
<dbReference type="InterPro" id="IPR051512">
    <property type="entry name" value="Inactive_Rhomboid"/>
</dbReference>
<sequence>RSLRKSVTHQEEVAQQLDELTDYRPYFTWWVSTVQTLVLLLSLLCYGFGPVGFGRHTHSGQVLVKSLSLQQVLFSMDLFVSTCT</sequence>
<dbReference type="PANTHER" id="PTHR45965:SF3">
    <property type="entry name" value="INACTIVE RHOMBOID PROTEIN 1"/>
    <property type="match status" value="1"/>
</dbReference>
<dbReference type="PANTHER" id="PTHR45965">
    <property type="entry name" value="INACTIVE RHOMBOID PROTEIN"/>
    <property type="match status" value="1"/>
</dbReference>
<reference evidence="3" key="1">
    <citation type="submission" date="2022-03" db="EMBL/GenBank/DDBJ databases">
        <authorList>
            <person name="Lindestad O."/>
        </authorList>
    </citation>
    <scope>NUCLEOTIDE SEQUENCE</scope>
</reference>
<feature type="transmembrane region" description="Helical" evidence="2">
    <location>
        <begin position="27"/>
        <end position="49"/>
    </location>
</feature>
<keyword evidence="2" id="KW-1133">Transmembrane helix</keyword>
<dbReference type="GO" id="GO:0050708">
    <property type="term" value="P:regulation of protein secretion"/>
    <property type="evidence" value="ECO:0007669"/>
    <property type="project" value="TreeGrafter"/>
</dbReference>
<keyword evidence="4" id="KW-1185">Reference proteome</keyword>
<protein>
    <submittedName>
        <fullName evidence="3">Jg7527 protein</fullName>
    </submittedName>
</protein>
<dbReference type="EMBL" id="CAKXAJ010010029">
    <property type="protein sequence ID" value="CAH2211368.1"/>
    <property type="molecule type" value="Genomic_DNA"/>
</dbReference>
<dbReference type="GO" id="GO:0042058">
    <property type="term" value="P:regulation of epidermal growth factor receptor signaling pathway"/>
    <property type="evidence" value="ECO:0007669"/>
    <property type="project" value="TreeGrafter"/>
</dbReference>
<evidence type="ECO:0000256" key="2">
    <source>
        <dbReference type="SAM" id="Phobius"/>
    </source>
</evidence>
<dbReference type="Proteomes" id="UP000838756">
    <property type="component" value="Unassembled WGS sequence"/>
</dbReference>
<dbReference type="GO" id="GO:0005789">
    <property type="term" value="C:endoplasmic reticulum membrane"/>
    <property type="evidence" value="ECO:0007669"/>
    <property type="project" value="TreeGrafter"/>
</dbReference>
<keyword evidence="2" id="KW-0812">Transmembrane</keyword>
<keyword evidence="2" id="KW-0472">Membrane</keyword>
<dbReference type="AlphaFoldDB" id="A0A8S4QR81"/>
<name>A0A8S4QR81_9NEOP</name>
<gene>
    <name evidence="3" type="primary">jg7527</name>
    <name evidence="3" type="ORF">PAEG_LOCUS3185</name>
</gene>
<comment type="similarity">
    <text evidence="1">Belongs to the peptidase S54 family.</text>
</comment>
<feature type="non-terminal residue" evidence="3">
    <location>
        <position position="1"/>
    </location>
</feature>
<evidence type="ECO:0000313" key="4">
    <source>
        <dbReference type="Proteomes" id="UP000838756"/>
    </source>
</evidence>
<proteinExistence type="inferred from homology"/>
<comment type="caution">
    <text evidence="3">The sequence shown here is derived from an EMBL/GenBank/DDBJ whole genome shotgun (WGS) entry which is preliminary data.</text>
</comment>